<dbReference type="GO" id="GO:0003676">
    <property type="term" value="F:nucleic acid binding"/>
    <property type="evidence" value="ECO:0007669"/>
    <property type="project" value="InterPro"/>
</dbReference>
<keyword evidence="13" id="KW-1185">Reference proteome</keyword>
<keyword evidence="3 6" id="KW-0347">Helicase</keyword>
<evidence type="ECO:0000256" key="7">
    <source>
        <dbReference type="SAM" id="Coils"/>
    </source>
</evidence>
<dbReference type="InterPro" id="IPR027417">
    <property type="entry name" value="P-loop_NTPase"/>
</dbReference>
<feature type="domain" description="DEAD-box RNA helicase Q" evidence="11">
    <location>
        <begin position="149"/>
        <end position="177"/>
    </location>
</feature>
<evidence type="ECO:0000256" key="6">
    <source>
        <dbReference type="RuleBase" id="RU000492"/>
    </source>
</evidence>
<keyword evidence="7" id="KW-0175">Coiled coil</keyword>
<keyword evidence="4 6" id="KW-0067">ATP-binding</keyword>
<dbReference type="Gene3D" id="3.40.50.300">
    <property type="entry name" value="P-loop containing nucleotide triphosphate hydrolases"/>
    <property type="match status" value="2"/>
</dbReference>
<comment type="similarity">
    <text evidence="6">Belongs to the DEAD box helicase family.</text>
</comment>
<feature type="compositionally biased region" description="Basic residues" evidence="8">
    <location>
        <begin position="717"/>
        <end position="730"/>
    </location>
</feature>
<feature type="domain" description="Helicase ATP-binding" evidence="9">
    <location>
        <begin position="180"/>
        <end position="369"/>
    </location>
</feature>
<dbReference type="GO" id="GO:0003724">
    <property type="term" value="F:RNA helicase activity"/>
    <property type="evidence" value="ECO:0007669"/>
    <property type="project" value="InterPro"/>
</dbReference>
<dbReference type="SMART" id="SM00487">
    <property type="entry name" value="DEXDc"/>
    <property type="match status" value="1"/>
</dbReference>
<gene>
    <name evidence="12" type="ORF">ECRASSUSDP1_LOCUS28266</name>
</gene>
<dbReference type="InterPro" id="IPR011545">
    <property type="entry name" value="DEAD/DEAH_box_helicase_dom"/>
</dbReference>
<dbReference type="InterPro" id="IPR014014">
    <property type="entry name" value="RNA_helicase_DEAD_Q_motif"/>
</dbReference>
<sequence>MKMTISDSEEEEEVQQKKKKKRSKKEKAKKEENQNFTLIDDSIKKDLSKIQHRREYDATNESGKQWKFGNAVKDDVQSNISQNSLEKLRNRILELKKELNFEEIDKGIEELTRNLKKDNISELNTMEKPKKGGNLGAHAKVHYEKDDLISFHDLFLSRPLVKACNSLEYDHPTRIQSQVIPNILENRDLLVNAVTGSGKTASYVLPILEKLHRRDLRTSKVSNTKIGKTRVLILQPTRELAAQCSSMLDNMNKFIIPKISYTTIIGGSSMKKQEAELMDKPDIVVATPGRLLDILMNSKSIYFNNIEALILDEADKLLEMGFQEMIEEILKNIKKDSDVENVQTCLFSATLTKDIKRLASLALRDPKLISEAKQQNSVNAYLKLSHYIVKVPEIERVKKEDNKKKKKRKNSFSDDSDSDEDDDSDSDKDSNKEESEEKKEAPKQSVIVNTKARVQRIRESIILSLVMKTYTKKTIIFVNTKTQCHRMYVLFTFFGLKVAEVHGNLSQKQRMESVEKFQAGEMDFLVSTDLLARGLDIYNVQCVINFSFPNEENRYVHRVGRTARAGNSGVAITLCDENDRKQTMKVVRKCKGNAKNYSYTKQLKDSIFTLINLLDEPIHRLIQEERSDFQLEKAEVDLKKAQNILSYQDEIYNRPKKEWFQSKKQQKEALKQGKQEMKDREFNPHAKKKKQIERIKKRKRELREQEKRGIMFEKPPKPKVKKVKSKKVHGKSSMFNSEI</sequence>
<evidence type="ECO:0000313" key="12">
    <source>
        <dbReference type="EMBL" id="CAI2386644.1"/>
    </source>
</evidence>
<dbReference type="InterPro" id="IPR014001">
    <property type="entry name" value="Helicase_ATP-bd"/>
</dbReference>
<feature type="coiled-coil region" evidence="7">
    <location>
        <begin position="78"/>
        <end position="105"/>
    </location>
</feature>
<dbReference type="PANTHER" id="PTHR47959:SF1">
    <property type="entry name" value="ATP-DEPENDENT RNA HELICASE DBPA"/>
    <property type="match status" value="1"/>
</dbReference>
<feature type="compositionally biased region" description="Basic and acidic residues" evidence="8">
    <location>
        <begin position="662"/>
        <end position="684"/>
    </location>
</feature>
<dbReference type="Pfam" id="PF00271">
    <property type="entry name" value="Helicase_C"/>
    <property type="match status" value="1"/>
</dbReference>
<evidence type="ECO:0000259" key="10">
    <source>
        <dbReference type="PROSITE" id="PS51194"/>
    </source>
</evidence>
<feature type="region of interest" description="Disordered" evidence="8">
    <location>
        <begin position="662"/>
        <end position="739"/>
    </location>
</feature>
<evidence type="ECO:0000256" key="4">
    <source>
        <dbReference type="ARBA" id="ARBA00022840"/>
    </source>
</evidence>
<evidence type="ECO:0000256" key="8">
    <source>
        <dbReference type="SAM" id="MobiDB-lite"/>
    </source>
</evidence>
<feature type="region of interest" description="Disordered" evidence="8">
    <location>
        <begin position="1"/>
        <end position="43"/>
    </location>
</feature>
<dbReference type="AlphaFoldDB" id="A0AAD2D9Z1"/>
<evidence type="ECO:0008006" key="14">
    <source>
        <dbReference type="Google" id="ProtNLM"/>
    </source>
</evidence>
<accession>A0AAD2D9Z1</accession>
<dbReference type="InterPro" id="IPR000629">
    <property type="entry name" value="RNA-helicase_DEAD-box_CS"/>
</dbReference>
<feature type="compositionally biased region" description="Basic residues" evidence="8">
    <location>
        <begin position="685"/>
        <end position="700"/>
    </location>
</feature>
<feature type="short sequence motif" description="Q motif" evidence="5">
    <location>
        <begin position="149"/>
        <end position="177"/>
    </location>
</feature>
<evidence type="ECO:0000259" key="9">
    <source>
        <dbReference type="PROSITE" id="PS51192"/>
    </source>
</evidence>
<evidence type="ECO:0000313" key="13">
    <source>
        <dbReference type="Proteomes" id="UP001295684"/>
    </source>
</evidence>
<evidence type="ECO:0000256" key="2">
    <source>
        <dbReference type="ARBA" id="ARBA00022801"/>
    </source>
</evidence>
<feature type="domain" description="Helicase C-terminal" evidence="10">
    <location>
        <begin position="461"/>
        <end position="611"/>
    </location>
</feature>
<evidence type="ECO:0000256" key="3">
    <source>
        <dbReference type="ARBA" id="ARBA00022806"/>
    </source>
</evidence>
<reference evidence="12" key="1">
    <citation type="submission" date="2023-07" db="EMBL/GenBank/DDBJ databases">
        <authorList>
            <consortium name="AG Swart"/>
            <person name="Singh M."/>
            <person name="Singh A."/>
            <person name="Seah K."/>
            <person name="Emmerich C."/>
        </authorList>
    </citation>
    <scope>NUCLEOTIDE SEQUENCE</scope>
    <source>
        <strain evidence="12">DP1</strain>
    </source>
</reference>
<dbReference type="PROSITE" id="PS00039">
    <property type="entry name" value="DEAD_ATP_HELICASE"/>
    <property type="match status" value="1"/>
</dbReference>
<dbReference type="Proteomes" id="UP001295684">
    <property type="component" value="Unassembled WGS sequence"/>
</dbReference>
<dbReference type="Pfam" id="PF00270">
    <property type="entry name" value="DEAD"/>
    <property type="match status" value="1"/>
</dbReference>
<dbReference type="SMART" id="SM00490">
    <property type="entry name" value="HELICc"/>
    <property type="match status" value="1"/>
</dbReference>
<dbReference type="GO" id="GO:0016787">
    <property type="term" value="F:hydrolase activity"/>
    <property type="evidence" value="ECO:0007669"/>
    <property type="project" value="UniProtKB-KW"/>
</dbReference>
<dbReference type="GO" id="GO:0005524">
    <property type="term" value="F:ATP binding"/>
    <property type="evidence" value="ECO:0007669"/>
    <property type="project" value="UniProtKB-KW"/>
</dbReference>
<feature type="region of interest" description="Disordered" evidence="8">
    <location>
        <begin position="400"/>
        <end position="445"/>
    </location>
</feature>
<dbReference type="InterPro" id="IPR050079">
    <property type="entry name" value="DEAD_box_RNA_helicase"/>
</dbReference>
<feature type="compositionally biased region" description="Basic and acidic residues" evidence="8">
    <location>
        <begin position="701"/>
        <end position="716"/>
    </location>
</feature>
<organism evidence="12 13">
    <name type="scientific">Euplotes crassus</name>
    <dbReference type="NCBI Taxonomy" id="5936"/>
    <lineage>
        <taxon>Eukaryota</taxon>
        <taxon>Sar</taxon>
        <taxon>Alveolata</taxon>
        <taxon>Ciliophora</taxon>
        <taxon>Intramacronucleata</taxon>
        <taxon>Spirotrichea</taxon>
        <taxon>Hypotrichia</taxon>
        <taxon>Euplotida</taxon>
        <taxon>Euplotidae</taxon>
        <taxon>Moneuplotes</taxon>
    </lineage>
</organism>
<dbReference type="GO" id="GO:0005829">
    <property type="term" value="C:cytosol"/>
    <property type="evidence" value="ECO:0007669"/>
    <property type="project" value="TreeGrafter"/>
</dbReference>
<keyword evidence="2 6" id="KW-0378">Hydrolase</keyword>
<dbReference type="CDD" id="cd18787">
    <property type="entry name" value="SF2_C_DEAD"/>
    <property type="match status" value="1"/>
</dbReference>
<feature type="compositionally biased region" description="Basic and acidic residues" evidence="8">
    <location>
        <begin position="427"/>
        <end position="442"/>
    </location>
</feature>
<name>A0AAD2D9Z1_EUPCR</name>
<dbReference type="PROSITE" id="PS51194">
    <property type="entry name" value="HELICASE_CTER"/>
    <property type="match status" value="1"/>
</dbReference>
<evidence type="ECO:0000256" key="5">
    <source>
        <dbReference type="PROSITE-ProRule" id="PRU00552"/>
    </source>
</evidence>
<keyword evidence="1 6" id="KW-0547">Nucleotide-binding</keyword>
<dbReference type="PROSITE" id="PS51192">
    <property type="entry name" value="HELICASE_ATP_BIND_1"/>
    <property type="match status" value="1"/>
</dbReference>
<proteinExistence type="inferred from homology"/>
<dbReference type="PANTHER" id="PTHR47959">
    <property type="entry name" value="ATP-DEPENDENT RNA HELICASE RHLE-RELATED"/>
    <property type="match status" value="1"/>
</dbReference>
<dbReference type="EMBL" id="CAMPGE010029167">
    <property type="protein sequence ID" value="CAI2386644.1"/>
    <property type="molecule type" value="Genomic_DNA"/>
</dbReference>
<evidence type="ECO:0000259" key="11">
    <source>
        <dbReference type="PROSITE" id="PS51195"/>
    </source>
</evidence>
<protein>
    <recommendedName>
        <fullName evidence="14">DEAD/DEAH box helicase</fullName>
    </recommendedName>
</protein>
<dbReference type="PROSITE" id="PS51195">
    <property type="entry name" value="Q_MOTIF"/>
    <property type="match status" value="1"/>
</dbReference>
<feature type="compositionally biased region" description="Basic residues" evidence="8">
    <location>
        <begin position="17"/>
        <end position="27"/>
    </location>
</feature>
<dbReference type="SUPFAM" id="SSF52540">
    <property type="entry name" value="P-loop containing nucleoside triphosphate hydrolases"/>
    <property type="match status" value="1"/>
</dbReference>
<evidence type="ECO:0000256" key="1">
    <source>
        <dbReference type="ARBA" id="ARBA00022741"/>
    </source>
</evidence>
<comment type="caution">
    <text evidence="12">The sequence shown here is derived from an EMBL/GenBank/DDBJ whole genome shotgun (WGS) entry which is preliminary data.</text>
</comment>
<dbReference type="InterPro" id="IPR001650">
    <property type="entry name" value="Helicase_C-like"/>
</dbReference>
<feature type="compositionally biased region" description="Acidic residues" evidence="8">
    <location>
        <begin position="414"/>
        <end position="426"/>
    </location>
</feature>